<dbReference type="AlphaFoldDB" id="A0AAP0P770"/>
<sequence>MGIPPPLTYEYEVVLKDTMNIITEKSLDKTSYVKVDGKWVSITTSQEVRSNKMMESESKGVVLSQYESGSEGNQNMSSRSEYNDESGENDSDYSAREEDEVSLALKKNDLYDTIRILMQKWKDEGFRGKSAGSQSAIFGEQYKPEECVQHVGFSQQVSEGGSSGSQVGCATNEHVVLGELDRLLGPDSAIGPGRRSGSGDPT</sequence>
<feature type="region of interest" description="Disordered" evidence="1">
    <location>
        <begin position="47"/>
        <end position="99"/>
    </location>
</feature>
<proteinExistence type="predicted"/>
<feature type="compositionally biased region" description="Polar residues" evidence="1">
    <location>
        <begin position="65"/>
        <end position="80"/>
    </location>
</feature>
<keyword evidence="3" id="KW-1185">Reference proteome</keyword>
<feature type="region of interest" description="Disordered" evidence="1">
    <location>
        <begin position="183"/>
        <end position="202"/>
    </location>
</feature>
<protein>
    <submittedName>
        <fullName evidence="2">Uncharacterized protein</fullName>
    </submittedName>
</protein>
<gene>
    <name evidence="2" type="ORF">Scep_012137</name>
</gene>
<name>A0AAP0P770_9MAGN</name>
<dbReference type="EMBL" id="JBBNAG010000005">
    <property type="protein sequence ID" value="KAK9132609.1"/>
    <property type="molecule type" value="Genomic_DNA"/>
</dbReference>
<comment type="caution">
    <text evidence="2">The sequence shown here is derived from an EMBL/GenBank/DDBJ whole genome shotgun (WGS) entry which is preliminary data.</text>
</comment>
<evidence type="ECO:0000313" key="2">
    <source>
        <dbReference type="EMBL" id="KAK9132609.1"/>
    </source>
</evidence>
<accession>A0AAP0P770</accession>
<organism evidence="2 3">
    <name type="scientific">Stephania cephalantha</name>
    <dbReference type="NCBI Taxonomy" id="152367"/>
    <lineage>
        <taxon>Eukaryota</taxon>
        <taxon>Viridiplantae</taxon>
        <taxon>Streptophyta</taxon>
        <taxon>Embryophyta</taxon>
        <taxon>Tracheophyta</taxon>
        <taxon>Spermatophyta</taxon>
        <taxon>Magnoliopsida</taxon>
        <taxon>Ranunculales</taxon>
        <taxon>Menispermaceae</taxon>
        <taxon>Menispermoideae</taxon>
        <taxon>Cissampelideae</taxon>
        <taxon>Stephania</taxon>
    </lineage>
</organism>
<dbReference type="Proteomes" id="UP001419268">
    <property type="component" value="Unassembled WGS sequence"/>
</dbReference>
<evidence type="ECO:0000313" key="3">
    <source>
        <dbReference type="Proteomes" id="UP001419268"/>
    </source>
</evidence>
<feature type="compositionally biased region" description="Basic and acidic residues" evidence="1">
    <location>
        <begin position="49"/>
        <end position="58"/>
    </location>
</feature>
<feature type="compositionally biased region" description="Acidic residues" evidence="1">
    <location>
        <begin position="83"/>
        <end position="99"/>
    </location>
</feature>
<reference evidence="2 3" key="1">
    <citation type="submission" date="2024-01" db="EMBL/GenBank/DDBJ databases">
        <title>Genome assemblies of Stephania.</title>
        <authorList>
            <person name="Yang L."/>
        </authorList>
    </citation>
    <scope>NUCLEOTIDE SEQUENCE [LARGE SCALE GENOMIC DNA]</scope>
    <source>
        <strain evidence="2">JXDWG</strain>
        <tissue evidence="2">Leaf</tissue>
    </source>
</reference>
<evidence type="ECO:0000256" key="1">
    <source>
        <dbReference type="SAM" id="MobiDB-lite"/>
    </source>
</evidence>